<dbReference type="InterPro" id="IPR054485">
    <property type="entry name" value="FlK-like_dom"/>
</dbReference>
<dbReference type="InterPro" id="IPR025540">
    <property type="entry name" value="FlK"/>
</dbReference>
<feature type="domain" description="Fluoroacetyl-CoA-specific thioesterase-like" evidence="1">
    <location>
        <begin position="45"/>
        <end position="143"/>
    </location>
</feature>
<dbReference type="Gene3D" id="3.10.129.10">
    <property type="entry name" value="Hotdog Thioesterase"/>
    <property type="match status" value="1"/>
</dbReference>
<proteinExistence type="predicted"/>
<reference evidence="2" key="1">
    <citation type="submission" date="2021-01" db="EMBL/GenBank/DDBJ databases">
        <authorList>
            <person name="Corre E."/>
            <person name="Pelletier E."/>
            <person name="Niang G."/>
            <person name="Scheremetjew M."/>
            <person name="Finn R."/>
            <person name="Kale V."/>
            <person name="Holt S."/>
            <person name="Cochrane G."/>
            <person name="Meng A."/>
            <person name="Brown T."/>
            <person name="Cohen L."/>
        </authorList>
    </citation>
    <scope>NUCLEOTIDE SEQUENCE</scope>
    <source>
        <strain evidence="2">OF101</strain>
    </source>
</reference>
<dbReference type="PANTHER" id="PTHR36934">
    <property type="entry name" value="BLR0278 PROTEIN"/>
    <property type="match status" value="1"/>
</dbReference>
<dbReference type="InterPro" id="IPR029069">
    <property type="entry name" value="HotDog_dom_sf"/>
</dbReference>
<name>A0A7S1RL38_ALECA</name>
<evidence type="ECO:0000259" key="1">
    <source>
        <dbReference type="Pfam" id="PF22636"/>
    </source>
</evidence>
<dbReference type="EMBL" id="HBGE01076548">
    <property type="protein sequence ID" value="CAD9169048.1"/>
    <property type="molecule type" value="Transcribed_RNA"/>
</dbReference>
<dbReference type="PANTHER" id="PTHR36934:SF1">
    <property type="entry name" value="THIOESTERASE DOMAIN-CONTAINING PROTEIN"/>
    <property type="match status" value="1"/>
</dbReference>
<protein>
    <recommendedName>
        <fullName evidence="1">Fluoroacetyl-CoA-specific thioesterase-like domain-containing protein</fullName>
    </recommendedName>
</protein>
<dbReference type="Pfam" id="PF22636">
    <property type="entry name" value="FlK"/>
    <property type="match status" value="1"/>
</dbReference>
<sequence>MAQVGSTVPPRPWPRVVRRGAMAADLAPAKGAKAVAEKVADERLSAKEMGSGDLLVFATPAMVALMEAAAVKALAPFLPAGWTTVGTGISTSHVAATPMGLAVTAEATVTEAEKRTVTLRVVARDASGDVIGEGTHTRAAVEAEKFMGKVNSKKSTL</sequence>
<dbReference type="SUPFAM" id="SSF54637">
    <property type="entry name" value="Thioesterase/thiol ester dehydrase-isomerase"/>
    <property type="match status" value="1"/>
</dbReference>
<dbReference type="PIRSF" id="PIRSF014972">
    <property type="entry name" value="FlK"/>
    <property type="match status" value="1"/>
</dbReference>
<organism evidence="2">
    <name type="scientific">Alexandrium catenella</name>
    <name type="common">Red tide dinoflagellate</name>
    <name type="synonym">Gonyaulax catenella</name>
    <dbReference type="NCBI Taxonomy" id="2925"/>
    <lineage>
        <taxon>Eukaryota</taxon>
        <taxon>Sar</taxon>
        <taxon>Alveolata</taxon>
        <taxon>Dinophyceae</taxon>
        <taxon>Gonyaulacales</taxon>
        <taxon>Pyrocystaceae</taxon>
        <taxon>Alexandrium</taxon>
    </lineage>
</organism>
<accession>A0A7S1RL38</accession>
<dbReference type="AlphaFoldDB" id="A0A7S1RL38"/>
<gene>
    <name evidence="2" type="ORF">ACAT0790_LOCUS45816</name>
</gene>
<evidence type="ECO:0000313" key="2">
    <source>
        <dbReference type="EMBL" id="CAD9169048.1"/>
    </source>
</evidence>